<evidence type="ECO:0000256" key="5">
    <source>
        <dbReference type="SAM" id="MobiDB-lite"/>
    </source>
</evidence>
<reference evidence="7 8" key="1">
    <citation type="submission" date="2016-12" db="EMBL/GenBank/DDBJ databases">
        <title>The genomes of Aspergillus section Nigri reveals drivers in fungal speciation.</title>
        <authorList>
            <consortium name="DOE Joint Genome Institute"/>
            <person name="Vesth T.C."/>
            <person name="Nybo J."/>
            <person name="Theobald S."/>
            <person name="Brandl J."/>
            <person name="Frisvad J.C."/>
            <person name="Nielsen K.F."/>
            <person name="Lyhne E.K."/>
            <person name="Kogle M.E."/>
            <person name="Kuo A."/>
            <person name="Riley R."/>
            <person name="Clum A."/>
            <person name="Nolan M."/>
            <person name="Lipzen A."/>
            <person name="Salamov A."/>
            <person name="Henrissat B."/>
            <person name="Wiebenga A."/>
            <person name="De Vries R.P."/>
            <person name="Grigoriev I.V."/>
            <person name="Mortensen U.H."/>
            <person name="Andersen M.R."/>
            <person name="Baker S.E."/>
        </authorList>
    </citation>
    <scope>NUCLEOTIDE SEQUENCE [LARGE SCALE GENOMIC DNA]</scope>
    <source>
        <strain evidence="7 8">CBS 115572</strain>
    </source>
</reference>
<feature type="transmembrane region" description="Helical" evidence="6">
    <location>
        <begin position="390"/>
        <end position="412"/>
    </location>
</feature>
<proteinExistence type="predicted"/>
<protein>
    <submittedName>
        <fullName evidence="7">Uncharacterized protein</fullName>
    </submittedName>
</protein>
<evidence type="ECO:0000256" key="4">
    <source>
        <dbReference type="ARBA" id="ARBA00023136"/>
    </source>
</evidence>
<keyword evidence="2 6" id="KW-0812">Transmembrane</keyword>
<evidence type="ECO:0000256" key="3">
    <source>
        <dbReference type="ARBA" id="ARBA00022989"/>
    </source>
</evidence>
<dbReference type="SUPFAM" id="SSF48150">
    <property type="entry name" value="DNA-glycosylase"/>
    <property type="match status" value="1"/>
</dbReference>
<dbReference type="PANTHER" id="PTHR28128:SF1">
    <property type="entry name" value="GOLGI APPARATUS MEMBRANE PROTEIN TVP15"/>
    <property type="match status" value="1"/>
</dbReference>
<dbReference type="GO" id="GO:0016192">
    <property type="term" value="P:vesicle-mediated transport"/>
    <property type="evidence" value="ECO:0007669"/>
    <property type="project" value="TreeGrafter"/>
</dbReference>
<sequence length="433" mass="48019">MKYKSPQVEEYPDTPDAPKRKLDQRDSETATGEGSLEAENEQPPSKASKSSGKAAAEEDDVIQENDEEFEDEELEDDIEEEEGDEGLPEDEDAEGEEDYEGEEKEEDASSKPKLEKVVDEFGRTPLHGTAIAEGHLESSPETLLAMAIDAMLKSRPISHDLSERAVKKVIEVGYHDIQKLGESSWEERTMVLKDGGYNRYREQGATNLGDLAELITEKYDGDLNNLLKKAHNDRDETRQLIKEIKGLGDLGADLFFNNVQSVWPSMAPFMDGRSLQTADKAGISTDLDAIYADLGHDSTRMSRLANGFRIVNIAVGVLMVLGGIAQFFPASMSTIIVGVYVIIFGTIVGGLEFLPNVPDYVYRYASFLFSFLGRGAFYIFVGSIMLHDHWFRYIAGSIIGFIGLGYLALEFIPSIEPPSNMREADQSWGAEQV</sequence>
<feature type="transmembrane region" description="Helical" evidence="6">
    <location>
        <begin position="361"/>
        <end position="384"/>
    </location>
</feature>
<evidence type="ECO:0000256" key="1">
    <source>
        <dbReference type="ARBA" id="ARBA00004141"/>
    </source>
</evidence>
<dbReference type="GO" id="GO:0003824">
    <property type="term" value="F:catalytic activity"/>
    <property type="evidence" value="ECO:0007669"/>
    <property type="project" value="InterPro"/>
</dbReference>
<dbReference type="GeneID" id="37109696"/>
<dbReference type="PANTHER" id="PTHR28128">
    <property type="entry name" value="GOLGI APPARATUS MEMBRANE PROTEIN TVP15"/>
    <property type="match status" value="1"/>
</dbReference>
<feature type="compositionally biased region" description="Low complexity" evidence="5">
    <location>
        <begin position="45"/>
        <end position="54"/>
    </location>
</feature>
<dbReference type="InterPro" id="IPR013714">
    <property type="entry name" value="Golgi_TVP15"/>
</dbReference>
<evidence type="ECO:0000256" key="6">
    <source>
        <dbReference type="SAM" id="Phobius"/>
    </source>
</evidence>
<name>A0A317XDA6_9EURO</name>
<dbReference type="EMBL" id="MSFK01000001">
    <property type="protein sequence ID" value="PWY96606.1"/>
    <property type="molecule type" value="Genomic_DNA"/>
</dbReference>
<dbReference type="RefSeq" id="XP_025473367.1">
    <property type="nucleotide sequence ID" value="XM_025607553.1"/>
</dbReference>
<dbReference type="Proteomes" id="UP000246702">
    <property type="component" value="Unassembled WGS sequence"/>
</dbReference>
<dbReference type="GO" id="GO:0000139">
    <property type="term" value="C:Golgi membrane"/>
    <property type="evidence" value="ECO:0007669"/>
    <property type="project" value="TreeGrafter"/>
</dbReference>
<gene>
    <name evidence="7" type="ORF">BO94DRAFT_453140</name>
</gene>
<evidence type="ECO:0000256" key="2">
    <source>
        <dbReference type="ARBA" id="ARBA00022692"/>
    </source>
</evidence>
<feature type="transmembrane region" description="Helical" evidence="6">
    <location>
        <begin position="310"/>
        <end position="328"/>
    </location>
</feature>
<accession>A0A317XDA6</accession>
<dbReference type="OrthoDB" id="423534at2759"/>
<evidence type="ECO:0000313" key="7">
    <source>
        <dbReference type="EMBL" id="PWY96606.1"/>
    </source>
</evidence>
<feature type="region of interest" description="Disordered" evidence="5">
    <location>
        <begin position="1"/>
        <end position="115"/>
    </location>
</feature>
<feature type="compositionally biased region" description="Acidic residues" evidence="5">
    <location>
        <begin position="57"/>
        <end position="106"/>
    </location>
</feature>
<dbReference type="Pfam" id="PF08507">
    <property type="entry name" value="COPI_assoc"/>
    <property type="match status" value="1"/>
</dbReference>
<organism evidence="7 8">
    <name type="scientific">Aspergillus sclerotioniger CBS 115572</name>
    <dbReference type="NCBI Taxonomy" id="1450535"/>
    <lineage>
        <taxon>Eukaryota</taxon>
        <taxon>Fungi</taxon>
        <taxon>Dikarya</taxon>
        <taxon>Ascomycota</taxon>
        <taxon>Pezizomycotina</taxon>
        <taxon>Eurotiomycetes</taxon>
        <taxon>Eurotiomycetidae</taxon>
        <taxon>Eurotiales</taxon>
        <taxon>Aspergillaceae</taxon>
        <taxon>Aspergillus</taxon>
        <taxon>Aspergillus subgen. Circumdati</taxon>
    </lineage>
</organism>
<keyword evidence="4 6" id="KW-0472">Membrane</keyword>
<dbReference type="InterPro" id="IPR011257">
    <property type="entry name" value="DNA_glycosylase"/>
</dbReference>
<keyword evidence="3 6" id="KW-1133">Transmembrane helix</keyword>
<comment type="subcellular location">
    <subcellularLocation>
        <location evidence="1">Membrane</location>
        <topology evidence="1">Multi-pass membrane protein</topology>
    </subcellularLocation>
</comment>
<comment type="caution">
    <text evidence="7">The sequence shown here is derived from an EMBL/GenBank/DDBJ whole genome shotgun (WGS) entry which is preliminary data.</text>
</comment>
<feature type="compositionally biased region" description="Basic and acidic residues" evidence="5">
    <location>
        <begin position="16"/>
        <end position="28"/>
    </location>
</feature>
<feature type="transmembrane region" description="Helical" evidence="6">
    <location>
        <begin position="334"/>
        <end position="354"/>
    </location>
</feature>
<dbReference type="AlphaFoldDB" id="A0A317XDA6"/>
<dbReference type="GO" id="GO:0006281">
    <property type="term" value="P:DNA repair"/>
    <property type="evidence" value="ECO:0007669"/>
    <property type="project" value="InterPro"/>
</dbReference>
<keyword evidence="8" id="KW-1185">Reference proteome</keyword>
<evidence type="ECO:0000313" key="8">
    <source>
        <dbReference type="Proteomes" id="UP000246702"/>
    </source>
</evidence>